<evidence type="ECO:0000313" key="5">
    <source>
        <dbReference type="EMBL" id="QHT02545.1"/>
    </source>
</evidence>
<dbReference type="Gene3D" id="1.10.10.60">
    <property type="entry name" value="Homeodomain-like"/>
    <property type="match status" value="1"/>
</dbReference>
<protein>
    <recommendedName>
        <fullName evidence="6">DNA-directed RNA polymerase subunit N</fullName>
    </recommendedName>
</protein>
<accession>A0A6C0CG57</accession>
<dbReference type="GO" id="GO:0006351">
    <property type="term" value="P:DNA-templated transcription"/>
    <property type="evidence" value="ECO:0007669"/>
    <property type="project" value="InterPro"/>
</dbReference>
<evidence type="ECO:0000256" key="4">
    <source>
        <dbReference type="ARBA" id="ARBA00023163"/>
    </source>
</evidence>
<evidence type="ECO:0000256" key="3">
    <source>
        <dbReference type="ARBA" id="ARBA00022833"/>
    </source>
</evidence>
<keyword evidence="1" id="KW-0240">DNA-directed RNA polymerase</keyword>
<dbReference type="GO" id="GO:0003899">
    <property type="term" value="F:DNA-directed RNA polymerase activity"/>
    <property type="evidence" value="ECO:0007669"/>
    <property type="project" value="InterPro"/>
</dbReference>
<dbReference type="EMBL" id="MN739395">
    <property type="protein sequence ID" value="QHT02545.1"/>
    <property type="molecule type" value="Genomic_DNA"/>
</dbReference>
<dbReference type="InterPro" id="IPR000268">
    <property type="entry name" value="RPABC5/Rpb10"/>
</dbReference>
<dbReference type="PANTHER" id="PTHR23431">
    <property type="entry name" value="DNA-DIRECTED RNA POLYMERASES I, II, AND III SUBUNIT RPABC5 FAMILY MEMBER"/>
    <property type="match status" value="1"/>
</dbReference>
<reference evidence="5" key="1">
    <citation type="journal article" date="2020" name="Nature">
        <title>Giant virus diversity and host interactions through global metagenomics.</title>
        <authorList>
            <person name="Schulz F."/>
            <person name="Roux S."/>
            <person name="Paez-Espino D."/>
            <person name="Jungbluth S."/>
            <person name="Walsh D.A."/>
            <person name="Denef V.J."/>
            <person name="McMahon K.D."/>
            <person name="Konstantinidis K.T."/>
            <person name="Eloe-Fadrosh E.A."/>
            <person name="Kyrpides N.C."/>
            <person name="Woyke T."/>
        </authorList>
    </citation>
    <scope>NUCLEOTIDE SEQUENCE</scope>
    <source>
        <strain evidence="5">GVMAG-M-3300020595-32</strain>
    </source>
</reference>
<dbReference type="InterPro" id="IPR020789">
    <property type="entry name" value="RNA_pol_suN_Zn-BS"/>
</dbReference>
<dbReference type="GO" id="GO:0008270">
    <property type="term" value="F:zinc ion binding"/>
    <property type="evidence" value="ECO:0007669"/>
    <property type="project" value="InterPro"/>
</dbReference>
<dbReference type="InterPro" id="IPR023580">
    <property type="entry name" value="RNA_pol_su_RPB10"/>
</dbReference>
<keyword evidence="3" id="KW-0862">Zinc</keyword>
<proteinExistence type="predicted"/>
<dbReference type="GO" id="GO:0003677">
    <property type="term" value="F:DNA binding"/>
    <property type="evidence" value="ECO:0007669"/>
    <property type="project" value="InterPro"/>
</dbReference>
<dbReference type="PANTHER" id="PTHR23431:SF3">
    <property type="entry name" value="DNA-DIRECTED RNA POLYMERASES I, II, AND III SUBUNIT RPABC5"/>
    <property type="match status" value="1"/>
</dbReference>
<evidence type="ECO:0000256" key="2">
    <source>
        <dbReference type="ARBA" id="ARBA00022723"/>
    </source>
</evidence>
<evidence type="ECO:0000256" key="1">
    <source>
        <dbReference type="ARBA" id="ARBA00022478"/>
    </source>
</evidence>
<dbReference type="Pfam" id="PF01194">
    <property type="entry name" value="RNA_pol_N"/>
    <property type="match status" value="1"/>
</dbReference>
<sequence>MIIPVRCFTCGHVLADKWIPYITTVQEEKNKLDDGPDEPTVTYIDLKNPKKSVEGAILDEMGVHKYCCRRMMISNTHLISSIS</sequence>
<keyword evidence="2" id="KW-0479">Metal-binding</keyword>
<keyword evidence="4" id="KW-0804">Transcription</keyword>
<dbReference type="PROSITE" id="PS01112">
    <property type="entry name" value="RNA_POL_N_8KD"/>
    <property type="match status" value="1"/>
</dbReference>
<name>A0A6C0CG57_9ZZZZ</name>
<evidence type="ECO:0008006" key="6">
    <source>
        <dbReference type="Google" id="ProtNLM"/>
    </source>
</evidence>
<dbReference type="SUPFAM" id="SSF46924">
    <property type="entry name" value="RNA polymerase subunit RPB10"/>
    <property type="match status" value="1"/>
</dbReference>
<organism evidence="5">
    <name type="scientific">viral metagenome</name>
    <dbReference type="NCBI Taxonomy" id="1070528"/>
    <lineage>
        <taxon>unclassified sequences</taxon>
        <taxon>metagenomes</taxon>
        <taxon>organismal metagenomes</taxon>
    </lineage>
</organism>
<dbReference type="AlphaFoldDB" id="A0A6C0CG57"/>
<dbReference type="GO" id="GO:0000428">
    <property type="term" value="C:DNA-directed RNA polymerase complex"/>
    <property type="evidence" value="ECO:0007669"/>
    <property type="project" value="UniProtKB-KW"/>
</dbReference>